<dbReference type="InterPro" id="IPR052557">
    <property type="entry name" value="CAP/Cytokinesis_protein"/>
</dbReference>
<keyword evidence="4" id="KW-1185">Reference proteome</keyword>
<evidence type="ECO:0000259" key="2">
    <source>
        <dbReference type="SMART" id="SM00460"/>
    </source>
</evidence>
<gene>
    <name evidence="3" type="ORF">FDY95_07985</name>
</gene>
<dbReference type="OrthoDB" id="9788327at2"/>
<sequence>MFSRVVILATLVLLPAAAWAQQQPLPAAYQTIDARMQQVPDSAARSVGGLARYIKASFTTDDDRAWAAFDWVARQLRYDAANMYSVDYSREPADIVAQALSTRLGVGTDFAELYAALANALGLRTYVVAGFSKRPDGQLSPVPHAWCATRLSGQWYLLDPAWAAGTVAKGTFVPQLNSAYFKMPPTDFVRTHLPFDPLWQLLPAPYSLAQFQQGTAPPAPARPWASADSLAAYERLDYVGQLRAASRRARQAEQPHQLATMYQAHNRQREQEYQVTQHNRMLLDYNRAQQLTERAVERLNAFFTYYNHQFQPRKTDAQLQQLLKPIAADFQQAKAILASVQFADETRQATVRALTASVRTGETRLKNSQAFLARYLRTSPPQRDALFTTRGGPNEMTR</sequence>
<dbReference type="EMBL" id="VAJM01000003">
    <property type="protein sequence ID" value="TLM93963.1"/>
    <property type="molecule type" value="Genomic_DNA"/>
</dbReference>
<proteinExistence type="predicted"/>
<reference evidence="3 4" key="1">
    <citation type="submission" date="2019-05" db="EMBL/GenBank/DDBJ databases">
        <title>Hymenobacter edaphi sp. nov., isolated from abandoned arsenic-contaminated farmland soil.</title>
        <authorList>
            <person name="Nie L."/>
        </authorList>
    </citation>
    <scope>NUCLEOTIDE SEQUENCE [LARGE SCALE GENOMIC DNA]</scope>
    <source>
        <strain evidence="3 4">1-3-3-8</strain>
    </source>
</reference>
<name>A0A5R8WS11_9BACT</name>
<dbReference type="Gene3D" id="3.10.620.30">
    <property type="match status" value="1"/>
</dbReference>
<dbReference type="SMART" id="SM00460">
    <property type="entry name" value="TGc"/>
    <property type="match status" value="1"/>
</dbReference>
<dbReference type="PANTHER" id="PTHR46333">
    <property type="entry name" value="CYTOKINESIS PROTEIN 3"/>
    <property type="match status" value="1"/>
</dbReference>
<dbReference type="SUPFAM" id="SSF54001">
    <property type="entry name" value="Cysteine proteinases"/>
    <property type="match status" value="1"/>
</dbReference>
<dbReference type="GO" id="GO:0005737">
    <property type="term" value="C:cytoplasm"/>
    <property type="evidence" value="ECO:0007669"/>
    <property type="project" value="TreeGrafter"/>
</dbReference>
<dbReference type="InterPro" id="IPR038765">
    <property type="entry name" value="Papain-like_cys_pep_sf"/>
</dbReference>
<evidence type="ECO:0000313" key="4">
    <source>
        <dbReference type="Proteomes" id="UP000305517"/>
    </source>
</evidence>
<feature type="chain" id="PRO_5024379637" description="Transglutaminase-like domain-containing protein" evidence="1">
    <location>
        <begin position="21"/>
        <end position="398"/>
    </location>
</feature>
<organism evidence="3 4">
    <name type="scientific">Hymenobacter jeollabukensis</name>
    <dbReference type="NCBI Taxonomy" id="2025313"/>
    <lineage>
        <taxon>Bacteria</taxon>
        <taxon>Pseudomonadati</taxon>
        <taxon>Bacteroidota</taxon>
        <taxon>Cytophagia</taxon>
        <taxon>Cytophagales</taxon>
        <taxon>Hymenobacteraceae</taxon>
        <taxon>Hymenobacter</taxon>
    </lineage>
</organism>
<evidence type="ECO:0000256" key="1">
    <source>
        <dbReference type="SAM" id="SignalP"/>
    </source>
</evidence>
<comment type="caution">
    <text evidence="3">The sequence shown here is derived from an EMBL/GenBank/DDBJ whole genome shotgun (WGS) entry which is preliminary data.</text>
</comment>
<dbReference type="Pfam" id="PF01841">
    <property type="entry name" value="Transglut_core"/>
    <property type="match status" value="1"/>
</dbReference>
<dbReference type="Proteomes" id="UP000305517">
    <property type="component" value="Unassembled WGS sequence"/>
</dbReference>
<dbReference type="AlphaFoldDB" id="A0A5R8WS11"/>
<accession>A0A5R8WS11</accession>
<dbReference type="PANTHER" id="PTHR46333:SF2">
    <property type="entry name" value="CYTOKINESIS PROTEIN 3"/>
    <property type="match status" value="1"/>
</dbReference>
<feature type="domain" description="Transglutaminase-like" evidence="2">
    <location>
        <begin position="99"/>
        <end position="162"/>
    </location>
</feature>
<dbReference type="RefSeq" id="WP_138076451.1">
    <property type="nucleotide sequence ID" value="NZ_VAJM01000003.1"/>
</dbReference>
<protein>
    <recommendedName>
        <fullName evidence="2">Transglutaminase-like domain-containing protein</fullName>
    </recommendedName>
</protein>
<dbReference type="InterPro" id="IPR002931">
    <property type="entry name" value="Transglutaminase-like"/>
</dbReference>
<evidence type="ECO:0000313" key="3">
    <source>
        <dbReference type="EMBL" id="TLM93963.1"/>
    </source>
</evidence>
<feature type="signal peptide" evidence="1">
    <location>
        <begin position="1"/>
        <end position="20"/>
    </location>
</feature>
<keyword evidence="1" id="KW-0732">Signal</keyword>